<keyword evidence="1" id="KW-1133">Transmembrane helix</keyword>
<evidence type="ECO:0000313" key="3">
    <source>
        <dbReference type="Proteomes" id="UP001163878"/>
    </source>
</evidence>
<evidence type="ECO:0000256" key="1">
    <source>
        <dbReference type="SAM" id="Phobius"/>
    </source>
</evidence>
<name>A0ABY6IFD0_STRPE</name>
<dbReference type="EMBL" id="CP107567">
    <property type="protein sequence ID" value="UYQ65711.1"/>
    <property type="molecule type" value="Genomic_DNA"/>
</dbReference>
<evidence type="ECO:0000313" key="2">
    <source>
        <dbReference type="EMBL" id="UYQ65711.1"/>
    </source>
</evidence>
<keyword evidence="1" id="KW-0812">Transmembrane</keyword>
<feature type="transmembrane region" description="Helical" evidence="1">
    <location>
        <begin position="65"/>
        <end position="90"/>
    </location>
</feature>
<keyword evidence="3" id="KW-1185">Reference proteome</keyword>
<feature type="transmembrane region" description="Helical" evidence="1">
    <location>
        <begin position="221"/>
        <end position="237"/>
    </location>
</feature>
<dbReference type="Pfam" id="PF11139">
    <property type="entry name" value="SfLAP"/>
    <property type="match status" value="1"/>
</dbReference>
<protein>
    <submittedName>
        <fullName evidence="2">GAP family protein</fullName>
    </submittedName>
</protein>
<dbReference type="InterPro" id="IPR021315">
    <property type="entry name" value="Gap/Sap"/>
</dbReference>
<dbReference type="Proteomes" id="UP001163878">
    <property type="component" value="Chromosome"/>
</dbReference>
<dbReference type="RefSeq" id="WP_264248976.1">
    <property type="nucleotide sequence ID" value="NZ_CP107567.1"/>
</dbReference>
<organism evidence="2 3">
    <name type="scientific">Streptomyces peucetius</name>
    <dbReference type="NCBI Taxonomy" id="1950"/>
    <lineage>
        <taxon>Bacteria</taxon>
        <taxon>Bacillati</taxon>
        <taxon>Actinomycetota</taxon>
        <taxon>Actinomycetes</taxon>
        <taxon>Kitasatosporales</taxon>
        <taxon>Streptomycetaceae</taxon>
        <taxon>Streptomyces</taxon>
    </lineage>
</organism>
<sequence>MDAVPTPVRTNGREAAASVVEFGAGRGTVDLRILPLAVTMMVGPQIMAAIIFVTTPRAVRVSLAYLLGLAVATTAGIAVTRGIFALFGHAGSASMPSDKGSAVTIVQFVLVGLLLITAVKTYVKRETAEPPKWLGTLMDVGPRRAFWIALVVILLMPSDIAVMLTVGAHMEQHDVGLGAALPFIGATILIAALPLLLYLLFGKRAQRRMPRLRQWVNSHSWLVNIAACLIFIALILSE</sequence>
<feature type="transmembrane region" description="Helical" evidence="1">
    <location>
        <begin position="144"/>
        <end position="168"/>
    </location>
</feature>
<gene>
    <name evidence="2" type="ORF">OGH68_32495</name>
</gene>
<feature type="transmembrane region" description="Helical" evidence="1">
    <location>
        <begin position="102"/>
        <end position="123"/>
    </location>
</feature>
<feature type="transmembrane region" description="Helical" evidence="1">
    <location>
        <begin position="33"/>
        <end position="53"/>
    </location>
</feature>
<reference evidence="2" key="1">
    <citation type="submission" date="2022-10" db="EMBL/GenBank/DDBJ databases">
        <title>Cytochrome P450 Catalyzes Benzene Ring Formation in the Biosynthesis of Trialkyl-Substituted Aromatic Polyketides.</title>
        <authorList>
            <person name="Zhao E."/>
            <person name="Ge H."/>
        </authorList>
    </citation>
    <scope>NUCLEOTIDE SEQUENCE</scope>
    <source>
        <strain evidence="2">NA0869</strain>
    </source>
</reference>
<feature type="transmembrane region" description="Helical" evidence="1">
    <location>
        <begin position="180"/>
        <end position="201"/>
    </location>
</feature>
<proteinExistence type="predicted"/>
<keyword evidence="1" id="KW-0472">Membrane</keyword>
<accession>A0ABY6IFD0</accession>